<evidence type="ECO:0000256" key="1">
    <source>
        <dbReference type="ARBA" id="ARBA00023172"/>
    </source>
</evidence>
<organism evidence="2 3">
    <name type="scientific">Tranquillimonas alkanivorans</name>
    <dbReference type="NCBI Taxonomy" id="441119"/>
    <lineage>
        <taxon>Bacteria</taxon>
        <taxon>Pseudomonadati</taxon>
        <taxon>Pseudomonadota</taxon>
        <taxon>Alphaproteobacteria</taxon>
        <taxon>Rhodobacterales</taxon>
        <taxon>Roseobacteraceae</taxon>
        <taxon>Tranquillimonas</taxon>
    </lineage>
</organism>
<dbReference type="GO" id="GO:0015074">
    <property type="term" value="P:DNA integration"/>
    <property type="evidence" value="ECO:0007669"/>
    <property type="project" value="InterPro"/>
</dbReference>
<keyword evidence="1" id="KW-0233">DNA recombination</keyword>
<dbReference type="InterPro" id="IPR011010">
    <property type="entry name" value="DNA_brk_join_enz"/>
</dbReference>
<evidence type="ECO:0000313" key="2">
    <source>
        <dbReference type="EMBL" id="SFQ12375.1"/>
    </source>
</evidence>
<dbReference type="GO" id="GO:0003677">
    <property type="term" value="F:DNA binding"/>
    <property type="evidence" value="ECO:0007669"/>
    <property type="project" value="InterPro"/>
</dbReference>
<protein>
    <recommendedName>
        <fullName evidence="4">Tyr recombinase domain-containing protein</fullName>
    </recommendedName>
</protein>
<evidence type="ECO:0000313" key="3">
    <source>
        <dbReference type="Proteomes" id="UP000199356"/>
    </source>
</evidence>
<dbReference type="SUPFAM" id="SSF56349">
    <property type="entry name" value="DNA breaking-rejoining enzymes"/>
    <property type="match status" value="1"/>
</dbReference>
<dbReference type="Gene3D" id="1.10.443.10">
    <property type="entry name" value="Intergrase catalytic core"/>
    <property type="match status" value="1"/>
</dbReference>
<dbReference type="GO" id="GO:0006310">
    <property type="term" value="P:DNA recombination"/>
    <property type="evidence" value="ECO:0007669"/>
    <property type="project" value="UniProtKB-KW"/>
</dbReference>
<proteinExistence type="predicted"/>
<accession>A0A1I5VY17</accession>
<dbReference type="InterPro" id="IPR013762">
    <property type="entry name" value="Integrase-like_cat_sf"/>
</dbReference>
<gene>
    <name evidence="2" type="ORF">SAMN04488047_13723</name>
</gene>
<dbReference type="EMBL" id="FOXA01000037">
    <property type="protein sequence ID" value="SFQ12375.1"/>
    <property type="molecule type" value="Genomic_DNA"/>
</dbReference>
<dbReference type="OrthoDB" id="7829643at2"/>
<dbReference type="RefSeq" id="WP_093425470.1">
    <property type="nucleotide sequence ID" value="NZ_FOXA01000037.1"/>
</dbReference>
<dbReference type="Proteomes" id="UP000199356">
    <property type="component" value="Unassembled WGS sequence"/>
</dbReference>
<dbReference type="STRING" id="441119.SAMN04488047_13723"/>
<dbReference type="AlphaFoldDB" id="A0A1I5VY17"/>
<reference evidence="2 3" key="1">
    <citation type="submission" date="2016-10" db="EMBL/GenBank/DDBJ databases">
        <authorList>
            <person name="de Groot N.N."/>
        </authorList>
    </citation>
    <scope>NUCLEOTIDE SEQUENCE [LARGE SCALE GENOMIC DNA]</scope>
    <source>
        <strain evidence="2 3">DSM 19547</strain>
    </source>
</reference>
<keyword evidence="3" id="KW-1185">Reference proteome</keyword>
<evidence type="ECO:0008006" key="4">
    <source>
        <dbReference type="Google" id="ProtNLM"/>
    </source>
</evidence>
<name>A0A1I5VY17_9RHOB</name>
<sequence>MSEGPYETDSKQGAPADAARALAQWSGAARTALSPADWRDFLDWLRTERGDAAAWRLADRLAPLVLARWGRETATGLAIALREARCSEAGPARTAWDGAKTAISGLPDDWQAPLLAVLERSRAAEGHLVRPGSGALLSAATLRGVGYSLQAWHRYCAGRGSASRPTATGFETWAADMEKDGRALRTISGGLCDVLIGWRLITPGDDLRAAEWVSSDWTERAMQSAPPTKRAAGTVPATEIFRLGLRLFEEADAAPLPTPSAAAAARNALLLIVAAALPQRARALSHLDSALSFRLLEDPLIRVRLPGYALKRRETQKAMARAGFHATLENPALWDVVHRYLSVHRPLLDDGTGLWPSLRRRGKRLDPGRLGEIIGDLTEEHLKTRVSIHRVRDAVGTEATEELPQGGRIAPVLLGHRDPRTTARHYDHSEGLAATRAWAAVASRGLRQRPSLLD</sequence>